<evidence type="ECO:0000256" key="2">
    <source>
        <dbReference type="SAM" id="SignalP"/>
    </source>
</evidence>
<feature type="compositionally biased region" description="Polar residues" evidence="1">
    <location>
        <begin position="88"/>
        <end position="104"/>
    </location>
</feature>
<evidence type="ECO:0000256" key="1">
    <source>
        <dbReference type="SAM" id="MobiDB-lite"/>
    </source>
</evidence>
<feature type="compositionally biased region" description="Basic and acidic residues" evidence="1">
    <location>
        <begin position="76"/>
        <end position="86"/>
    </location>
</feature>
<feature type="region of interest" description="Disordered" evidence="1">
    <location>
        <begin position="24"/>
        <end position="118"/>
    </location>
</feature>
<gene>
    <name evidence="3" type="ORF">LKD42_10035</name>
</gene>
<dbReference type="Proteomes" id="UP001299235">
    <property type="component" value="Unassembled WGS sequence"/>
</dbReference>
<evidence type="ECO:0008006" key="5">
    <source>
        <dbReference type="Google" id="ProtNLM"/>
    </source>
</evidence>
<sequence>MKNKALHFMAAAVLSSALLMTGCGSHSGDTNSSTKQTQDQTQRGAGQDSAQTSAAEDQNQALDDQNQSQDTQTPETHPDLETRVETEVVQQPETQAPDTENNIDNPAADNGKGDTNGFYDDGGTWITVHKNSQGQWVDESGMTYQFGDDGVTDQNGVFYPY</sequence>
<dbReference type="EMBL" id="JAJEQE010000034">
    <property type="protein sequence ID" value="MCC2149591.1"/>
    <property type="molecule type" value="Genomic_DNA"/>
</dbReference>
<organism evidence="3 4">
    <name type="scientific">Hominisplanchenecus faecis</name>
    <dbReference type="NCBI Taxonomy" id="2885351"/>
    <lineage>
        <taxon>Bacteria</taxon>
        <taxon>Bacillati</taxon>
        <taxon>Bacillota</taxon>
        <taxon>Clostridia</taxon>
        <taxon>Lachnospirales</taxon>
        <taxon>Lachnospiraceae</taxon>
        <taxon>Hominisplanchenecus</taxon>
    </lineage>
</organism>
<evidence type="ECO:0000313" key="3">
    <source>
        <dbReference type="EMBL" id="MCC2149591.1"/>
    </source>
</evidence>
<feature type="compositionally biased region" description="Polar residues" evidence="1">
    <location>
        <begin position="27"/>
        <end position="75"/>
    </location>
</feature>
<feature type="chain" id="PRO_5046348194" description="Lipoprotein" evidence="2">
    <location>
        <begin position="28"/>
        <end position="161"/>
    </location>
</feature>
<evidence type="ECO:0000313" key="4">
    <source>
        <dbReference type="Proteomes" id="UP001299235"/>
    </source>
</evidence>
<dbReference type="PROSITE" id="PS51257">
    <property type="entry name" value="PROKAR_LIPOPROTEIN"/>
    <property type="match status" value="1"/>
</dbReference>
<name>A0ABS8EWL3_9FIRM</name>
<feature type="signal peptide" evidence="2">
    <location>
        <begin position="1"/>
        <end position="27"/>
    </location>
</feature>
<reference evidence="3 4" key="1">
    <citation type="submission" date="2021-10" db="EMBL/GenBank/DDBJ databases">
        <title>Anaerobic single-cell dispensing facilitates the cultivation of human gut bacteria.</title>
        <authorList>
            <person name="Afrizal A."/>
        </authorList>
    </citation>
    <scope>NUCLEOTIDE SEQUENCE [LARGE SCALE GENOMIC DNA]</scope>
    <source>
        <strain evidence="3 4">CLA-AA-H246</strain>
    </source>
</reference>
<keyword evidence="2" id="KW-0732">Signal</keyword>
<proteinExistence type="predicted"/>
<dbReference type="RefSeq" id="WP_248835608.1">
    <property type="nucleotide sequence ID" value="NZ_JAJEQE010000034.1"/>
</dbReference>
<comment type="caution">
    <text evidence="3">The sequence shown here is derived from an EMBL/GenBank/DDBJ whole genome shotgun (WGS) entry which is preliminary data.</text>
</comment>
<keyword evidence="4" id="KW-1185">Reference proteome</keyword>
<protein>
    <recommendedName>
        <fullName evidence="5">Lipoprotein</fullName>
    </recommendedName>
</protein>
<accession>A0ABS8EWL3</accession>